<dbReference type="SUPFAM" id="SSF88713">
    <property type="entry name" value="Glycoside hydrolase/deacetylase"/>
    <property type="match status" value="1"/>
</dbReference>
<dbReference type="PANTHER" id="PTHR34216">
    <property type="match status" value="1"/>
</dbReference>
<dbReference type="InterPro" id="IPR011330">
    <property type="entry name" value="Glyco_hydro/deAcase_b/a-brl"/>
</dbReference>
<dbReference type="GO" id="GO:0005576">
    <property type="term" value="C:extracellular region"/>
    <property type="evidence" value="ECO:0007669"/>
    <property type="project" value="UniProtKB-SubCell"/>
</dbReference>
<dbReference type="PANTHER" id="PTHR34216:SF3">
    <property type="entry name" value="POLY-BETA-1,6-N-ACETYL-D-GLUCOSAMINE N-DEACETYLASE"/>
    <property type="match status" value="1"/>
</dbReference>
<feature type="domain" description="NodB homology" evidence="3">
    <location>
        <begin position="11"/>
        <end position="266"/>
    </location>
</feature>
<name>B8I4I0_RUMCH</name>
<dbReference type="PROSITE" id="PS51677">
    <property type="entry name" value="NODB"/>
    <property type="match status" value="1"/>
</dbReference>
<reference evidence="4 5" key="1">
    <citation type="submission" date="2009-01" db="EMBL/GenBank/DDBJ databases">
        <title>Complete sequence of Clostridium cellulolyticum H10.</title>
        <authorList>
            <consortium name="US DOE Joint Genome Institute"/>
            <person name="Lucas S."/>
            <person name="Copeland A."/>
            <person name="Lapidus A."/>
            <person name="Glavina del Rio T."/>
            <person name="Dalin E."/>
            <person name="Tice H."/>
            <person name="Bruce D."/>
            <person name="Goodwin L."/>
            <person name="Pitluck S."/>
            <person name="Chertkov O."/>
            <person name="Saunders E."/>
            <person name="Brettin T."/>
            <person name="Detter J.C."/>
            <person name="Han C."/>
            <person name="Larimer F."/>
            <person name="Land M."/>
            <person name="Hauser L."/>
            <person name="Kyrpides N."/>
            <person name="Ivanova N."/>
            <person name="Zhou J."/>
            <person name="Richardson P."/>
        </authorList>
    </citation>
    <scope>NUCLEOTIDE SEQUENCE [LARGE SCALE GENOMIC DNA]</scope>
    <source>
        <strain evidence="5">ATCC 35319 / DSM 5812 / JCM 6584 / H10</strain>
    </source>
</reference>
<dbReference type="Proteomes" id="UP000001349">
    <property type="component" value="Chromosome"/>
</dbReference>
<comment type="subcellular location">
    <subcellularLocation>
        <location evidence="1">Secreted</location>
    </subcellularLocation>
</comment>
<dbReference type="GO" id="GO:0016810">
    <property type="term" value="F:hydrolase activity, acting on carbon-nitrogen (but not peptide) bonds"/>
    <property type="evidence" value="ECO:0007669"/>
    <property type="project" value="InterPro"/>
</dbReference>
<evidence type="ECO:0000313" key="4">
    <source>
        <dbReference type="EMBL" id="ACL74534.1"/>
    </source>
</evidence>
<dbReference type="EMBL" id="CP001348">
    <property type="protein sequence ID" value="ACL74534.1"/>
    <property type="molecule type" value="Genomic_DNA"/>
</dbReference>
<dbReference type="CDD" id="cd10967">
    <property type="entry name" value="CE4_GLA_like_6s"/>
    <property type="match status" value="1"/>
</dbReference>
<dbReference type="HOGENOM" id="CLU_080975_0_0_9"/>
<dbReference type="AlphaFoldDB" id="B8I4I0"/>
<dbReference type="KEGG" id="cce:Ccel_0146"/>
<gene>
    <name evidence="4" type="ordered locus">Ccel_0146</name>
</gene>
<keyword evidence="5" id="KW-1185">Reference proteome</keyword>
<organism evidence="4 5">
    <name type="scientific">Ruminiclostridium cellulolyticum (strain ATCC 35319 / DSM 5812 / JCM 6584 / H10)</name>
    <name type="common">Clostridium cellulolyticum</name>
    <dbReference type="NCBI Taxonomy" id="394503"/>
    <lineage>
        <taxon>Bacteria</taxon>
        <taxon>Bacillati</taxon>
        <taxon>Bacillota</taxon>
        <taxon>Clostridia</taxon>
        <taxon>Eubacteriales</taxon>
        <taxon>Oscillospiraceae</taxon>
        <taxon>Ruminiclostridium</taxon>
    </lineage>
</organism>
<evidence type="ECO:0000256" key="1">
    <source>
        <dbReference type="ARBA" id="ARBA00004613"/>
    </source>
</evidence>
<sequence>MRYEFYYPQGKKKALTFSYDDGQIHDRRLVEIFNKYNMKATFHLNSGTLGTDGFITKEEIESLYKGHEISCHSVTHPYLTKLSKEQIVEEIREDRRELENIVGYPLRGMSYPFGEYDADVVKALDVLGIEYSRTVNSTGGFSMPGNFLEWHPTCHHNSGIKAKLLDFKNPSPWLKLPLFYIWGHSFEFYRENNWEVIEDFCKEAADDPAIWYATNIEIKDYICALKGLIFSVDQTIVYNPSAVSVWLSRDDRSAVELKAGQTLTFR</sequence>
<evidence type="ECO:0000313" key="5">
    <source>
        <dbReference type="Proteomes" id="UP000001349"/>
    </source>
</evidence>
<dbReference type="InterPro" id="IPR051398">
    <property type="entry name" value="Polysacch_Deacetylase"/>
</dbReference>
<dbReference type="Gene3D" id="3.20.20.370">
    <property type="entry name" value="Glycoside hydrolase/deacetylase"/>
    <property type="match status" value="1"/>
</dbReference>
<dbReference type="eggNOG" id="COG0726">
    <property type="taxonomic scope" value="Bacteria"/>
</dbReference>
<dbReference type="STRING" id="394503.Ccel_0146"/>
<accession>B8I4I0</accession>
<dbReference type="Pfam" id="PF01522">
    <property type="entry name" value="Polysacc_deac_1"/>
    <property type="match status" value="1"/>
</dbReference>
<protein>
    <submittedName>
        <fullName evidence="4">Polysaccharide deacetylase</fullName>
    </submittedName>
</protein>
<dbReference type="RefSeq" id="WP_012634600.1">
    <property type="nucleotide sequence ID" value="NC_011898.1"/>
</dbReference>
<keyword evidence="2" id="KW-0732">Signal</keyword>
<dbReference type="InterPro" id="IPR002509">
    <property type="entry name" value="NODB_dom"/>
</dbReference>
<proteinExistence type="predicted"/>
<evidence type="ECO:0000259" key="3">
    <source>
        <dbReference type="PROSITE" id="PS51677"/>
    </source>
</evidence>
<evidence type="ECO:0000256" key="2">
    <source>
        <dbReference type="ARBA" id="ARBA00022729"/>
    </source>
</evidence>
<dbReference type="GO" id="GO:0005975">
    <property type="term" value="P:carbohydrate metabolic process"/>
    <property type="evidence" value="ECO:0007669"/>
    <property type="project" value="InterPro"/>
</dbReference>
<dbReference type="OrthoDB" id="43281at2"/>